<dbReference type="AlphaFoldDB" id="A0A2I8VJH0"/>
<dbReference type="PANTHER" id="PTHR43244:SF1">
    <property type="entry name" value="5,10-METHYLENETETRAHYDROMETHANOPTERIN REDUCTASE"/>
    <property type="match status" value="1"/>
</dbReference>
<dbReference type="PANTHER" id="PTHR43244">
    <property type="match status" value="1"/>
</dbReference>
<sequence length="333" mass="37071">MQIAVSDTVGPATEIRKQAELAAELDYDAFWTQELIDTKDGITTATALGAWGIDIDIVVGLPSPYTRHPAMIATEVCSVDDYSGGRVRGLAVATSAPEVVQKLGESLDRPIKRMSETHDILRSIIRTGRCDYEGDIYTITNWKLRSEFSSDIPLYLAGMGPKMRELAAAKFDGLWLPFNATVPFVDDVTDEGDDLLVTRFDRDPDEFLYALNIPTAVVDEEDELSVDEQVRDVLEFTAWHCCSDHIKPLVERAGIDYDVDALREAVRNNDYEAMKTIVDRDFLNTVAAVGSPETVRDRYREYVDAGIDCPVIYNYGPESVKLRNVEALAPSAF</sequence>
<dbReference type="Pfam" id="PF00296">
    <property type="entry name" value="Bac_luciferase"/>
    <property type="match status" value="1"/>
</dbReference>
<reference evidence="3 4" key="1">
    <citation type="submission" date="2018-01" db="EMBL/GenBank/DDBJ databases">
        <title>Complete genome sequence of Salinigranum rubrum GX10T, an extremely halophilic archaeon isolated from a marine solar saltern.</title>
        <authorList>
            <person name="Han S."/>
        </authorList>
    </citation>
    <scope>NUCLEOTIDE SEQUENCE [LARGE SCALE GENOMIC DNA]</scope>
    <source>
        <strain evidence="3 4">GX10</strain>
    </source>
</reference>
<dbReference type="Proteomes" id="UP000236584">
    <property type="component" value="Chromosome"/>
</dbReference>
<keyword evidence="4" id="KW-1185">Reference proteome</keyword>
<feature type="domain" description="Luciferase-like" evidence="2">
    <location>
        <begin position="11"/>
        <end position="308"/>
    </location>
</feature>
<dbReference type="GO" id="GO:0016705">
    <property type="term" value="F:oxidoreductase activity, acting on paired donors, with incorporation or reduction of molecular oxygen"/>
    <property type="evidence" value="ECO:0007669"/>
    <property type="project" value="InterPro"/>
</dbReference>
<dbReference type="OrthoDB" id="167712at2157"/>
<dbReference type="KEGG" id="srub:C2R22_10595"/>
<proteinExistence type="predicted"/>
<evidence type="ECO:0000313" key="3">
    <source>
        <dbReference type="EMBL" id="AUV82044.1"/>
    </source>
</evidence>
<evidence type="ECO:0000256" key="1">
    <source>
        <dbReference type="ARBA" id="ARBA00023002"/>
    </source>
</evidence>
<evidence type="ECO:0000313" key="4">
    <source>
        <dbReference type="Proteomes" id="UP000236584"/>
    </source>
</evidence>
<dbReference type="Gene3D" id="3.20.20.30">
    <property type="entry name" value="Luciferase-like domain"/>
    <property type="match status" value="1"/>
</dbReference>
<protein>
    <recommendedName>
        <fullName evidence="2">Luciferase-like domain-containing protein</fullName>
    </recommendedName>
</protein>
<keyword evidence="1" id="KW-0560">Oxidoreductase</keyword>
<dbReference type="GeneID" id="35592544"/>
<evidence type="ECO:0000259" key="2">
    <source>
        <dbReference type="Pfam" id="PF00296"/>
    </source>
</evidence>
<dbReference type="RefSeq" id="WP_103425733.1">
    <property type="nucleotide sequence ID" value="NZ_CP026309.1"/>
</dbReference>
<gene>
    <name evidence="3" type="ORF">C2R22_10595</name>
</gene>
<dbReference type="InterPro" id="IPR050564">
    <property type="entry name" value="F420-G6PD/mer"/>
</dbReference>
<dbReference type="SUPFAM" id="SSF51679">
    <property type="entry name" value="Bacterial luciferase-like"/>
    <property type="match status" value="1"/>
</dbReference>
<organism evidence="3 4">
    <name type="scientific">Salinigranum rubrum</name>
    <dbReference type="NCBI Taxonomy" id="755307"/>
    <lineage>
        <taxon>Archaea</taxon>
        <taxon>Methanobacteriati</taxon>
        <taxon>Methanobacteriota</taxon>
        <taxon>Stenosarchaea group</taxon>
        <taxon>Halobacteria</taxon>
        <taxon>Halobacteriales</taxon>
        <taxon>Haloferacaceae</taxon>
        <taxon>Salinigranum</taxon>
    </lineage>
</organism>
<dbReference type="EMBL" id="CP026309">
    <property type="protein sequence ID" value="AUV82044.1"/>
    <property type="molecule type" value="Genomic_DNA"/>
</dbReference>
<name>A0A2I8VJH0_9EURY</name>
<dbReference type="InterPro" id="IPR011251">
    <property type="entry name" value="Luciferase-like_dom"/>
</dbReference>
<dbReference type="CDD" id="cd01097">
    <property type="entry name" value="Tetrahydromethanopterin_reductase"/>
    <property type="match status" value="1"/>
</dbReference>
<dbReference type="InterPro" id="IPR036661">
    <property type="entry name" value="Luciferase-like_sf"/>
</dbReference>
<accession>A0A2I8VJH0</accession>